<dbReference type="Proteomes" id="UP000272942">
    <property type="component" value="Unassembled WGS sequence"/>
</dbReference>
<dbReference type="Gene3D" id="2.40.50.140">
    <property type="entry name" value="Nucleic acid-binding proteins"/>
    <property type="match status" value="2"/>
</dbReference>
<evidence type="ECO:0000256" key="2">
    <source>
        <dbReference type="ARBA" id="ARBA00004574"/>
    </source>
</evidence>
<keyword evidence="10" id="KW-1185">Reference proteome</keyword>
<dbReference type="GO" id="GO:0032210">
    <property type="term" value="P:regulation of telomere maintenance via telomerase"/>
    <property type="evidence" value="ECO:0007669"/>
    <property type="project" value="TreeGrafter"/>
</dbReference>
<evidence type="ECO:0000256" key="5">
    <source>
        <dbReference type="ARBA" id="ARBA00022895"/>
    </source>
</evidence>
<dbReference type="Pfam" id="PF16686">
    <property type="entry name" value="POT1PC"/>
    <property type="match status" value="1"/>
</dbReference>
<dbReference type="EMBL" id="UZAN01049536">
    <property type="protein sequence ID" value="VDP87498.1"/>
    <property type="molecule type" value="Genomic_DNA"/>
</dbReference>
<dbReference type="PANTHER" id="PTHR14513">
    <property type="entry name" value="PROTECTION OF TELOMERES 1"/>
    <property type="match status" value="1"/>
</dbReference>
<organism evidence="11">
    <name type="scientific">Echinostoma caproni</name>
    <dbReference type="NCBI Taxonomy" id="27848"/>
    <lineage>
        <taxon>Eukaryota</taxon>
        <taxon>Metazoa</taxon>
        <taxon>Spiralia</taxon>
        <taxon>Lophotrochozoa</taxon>
        <taxon>Platyhelminthes</taxon>
        <taxon>Trematoda</taxon>
        <taxon>Digenea</taxon>
        <taxon>Plagiorchiida</taxon>
        <taxon>Echinostomata</taxon>
        <taxon>Echinostomatoidea</taxon>
        <taxon>Echinostomatidae</taxon>
        <taxon>Echinostoma</taxon>
    </lineage>
</organism>
<evidence type="ECO:0000256" key="7">
    <source>
        <dbReference type="ARBA" id="ARBA00023242"/>
    </source>
</evidence>
<dbReference type="InterPro" id="IPR032042">
    <property type="entry name" value="POT1PC"/>
</dbReference>
<dbReference type="InterPro" id="IPR012340">
    <property type="entry name" value="NA-bd_OB-fold"/>
</dbReference>
<reference evidence="9 10" key="2">
    <citation type="submission" date="2018-11" db="EMBL/GenBank/DDBJ databases">
        <authorList>
            <consortium name="Pathogen Informatics"/>
        </authorList>
    </citation>
    <scope>NUCLEOTIDE SEQUENCE [LARGE SCALE GENOMIC DNA]</scope>
    <source>
        <strain evidence="9 10">Egypt</strain>
    </source>
</reference>
<evidence type="ECO:0000313" key="10">
    <source>
        <dbReference type="Proteomes" id="UP000272942"/>
    </source>
</evidence>
<dbReference type="OrthoDB" id="2186770at2759"/>
<comment type="similarity">
    <text evidence="3">Belongs to the telombin family.</text>
</comment>
<comment type="subcellular location">
    <subcellularLocation>
        <location evidence="2">Chromosome</location>
        <location evidence="2">Telomere</location>
    </subcellularLocation>
    <subcellularLocation>
        <location evidence="1">Nucleus</location>
    </subcellularLocation>
</comment>
<name>A0A183AUS3_9TREM</name>
<gene>
    <name evidence="9" type="ORF">ECPE_LOCUS10708</name>
</gene>
<reference evidence="11" key="1">
    <citation type="submission" date="2016-06" db="UniProtKB">
        <authorList>
            <consortium name="WormBaseParasite"/>
        </authorList>
    </citation>
    <scope>IDENTIFICATION</scope>
</reference>
<dbReference type="AlphaFoldDB" id="A0A183AUS3"/>
<dbReference type="WBParaSite" id="ECPE_0001074101-mRNA-1">
    <property type="protein sequence ID" value="ECPE_0001074101-mRNA-1"/>
    <property type="gene ID" value="ECPE_0001074101"/>
</dbReference>
<evidence type="ECO:0000256" key="4">
    <source>
        <dbReference type="ARBA" id="ARBA00022454"/>
    </source>
</evidence>
<dbReference type="GO" id="GO:0000783">
    <property type="term" value="C:nuclear telomere cap complex"/>
    <property type="evidence" value="ECO:0007669"/>
    <property type="project" value="TreeGrafter"/>
</dbReference>
<dbReference type="GO" id="GO:0010521">
    <property type="term" value="F:telomerase inhibitor activity"/>
    <property type="evidence" value="ECO:0007669"/>
    <property type="project" value="TreeGrafter"/>
</dbReference>
<evidence type="ECO:0000313" key="9">
    <source>
        <dbReference type="EMBL" id="VDP87498.1"/>
    </source>
</evidence>
<keyword evidence="7" id="KW-0539">Nucleus</keyword>
<accession>A0A183AUS3</accession>
<dbReference type="GO" id="GO:0098505">
    <property type="term" value="F:G-rich strand telomeric DNA binding"/>
    <property type="evidence" value="ECO:0007669"/>
    <property type="project" value="TreeGrafter"/>
</dbReference>
<evidence type="ECO:0000256" key="1">
    <source>
        <dbReference type="ARBA" id="ARBA00004123"/>
    </source>
</evidence>
<feature type="domain" description="Protection of telomeres protein 1 ssDNA-binding" evidence="8">
    <location>
        <begin position="114"/>
        <end position="274"/>
    </location>
</feature>
<keyword evidence="6" id="KW-0238">DNA-binding</keyword>
<sequence length="334" mass="36887">MHRLVINEFRGHVQGCGYASTGFTAAVFSGQINDPLTPRHCPVACSLDEPELDRVKELRNWYHSPACPVERERANPLEPSCSTLLGLDASRPVGNGSLFTVSQPVSVKRLWGLSAEKFVSVQGQVVSIYRHTNGNHCVVLYLWDGPPPTYTSRADTTGTLAPGRSRYFGVSRDYLTFLSATSEHQPELVAITAHGFTEEEAADCSLSLWSVPVVVYDEHATNSTMTDLRPGDLVQINNVHVDFCRQPECLVSGCLRLIVHGGGYQFSRGIQFLGSSRMLEEYMHLLETGEAVSDSLQALNQFNLLTNLRDGILRRPPALKMPGSPAVPVRRFYP</sequence>
<evidence type="ECO:0000259" key="8">
    <source>
        <dbReference type="Pfam" id="PF16686"/>
    </source>
</evidence>
<evidence type="ECO:0000313" key="11">
    <source>
        <dbReference type="WBParaSite" id="ECPE_0001074101-mRNA-1"/>
    </source>
</evidence>
<evidence type="ECO:0000256" key="3">
    <source>
        <dbReference type="ARBA" id="ARBA00008442"/>
    </source>
</evidence>
<proteinExistence type="inferred from homology"/>
<dbReference type="GO" id="GO:0016233">
    <property type="term" value="P:telomere capping"/>
    <property type="evidence" value="ECO:0007669"/>
    <property type="project" value="TreeGrafter"/>
</dbReference>
<keyword evidence="5" id="KW-0779">Telomere</keyword>
<dbReference type="PANTHER" id="PTHR14513:SF0">
    <property type="entry name" value="PROTECTION OF TELOMERES PROTEIN 1"/>
    <property type="match status" value="1"/>
</dbReference>
<keyword evidence="4" id="KW-0158">Chromosome</keyword>
<dbReference type="InterPro" id="IPR028389">
    <property type="entry name" value="POT1"/>
</dbReference>
<evidence type="ECO:0000256" key="6">
    <source>
        <dbReference type="ARBA" id="ARBA00023125"/>
    </source>
</evidence>
<protein>
    <submittedName>
        <fullName evidence="11">POT1PC domain-containing protein</fullName>
    </submittedName>
</protein>
<dbReference type="SUPFAM" id="SSF50249">
    <property type="entry name" value="Nucleic acid-binding proteins"/>
    <property type="match status" value="2"/>
</dbReference>